<evidence type="ECO:0000313" key="4">
    <source>
        <dbReference type="Proteomes" id="UP000218209"/>
    </source>
</evidence>
<sequence>MPAPPPSRARGRRLAPLVAAAVGGGTALLAVSLWWRGGGGVRAPTSRLAPVGCDARLGYCGATVRECRDAPAAVAPDPAARNGRPLLVVAAGGSRSASTWVYNVARILLRVRDPNTVAGWYEDLAGLTGAYAQLEAGNGTYPHVEVASRLDALRSLDTSVLLKIHLVQEWATLLGGADAATTTATGGASDADLVPLTELSAAADVVLTSHRDVREVVRSLRHMGWGSRVNPAAFDHPDFCRRPYDARWGPAPLGADGYRDADAWVNMARAHILCRERLLASAGDKLALDVAAEELHGASAAVALRHIRTVAAALEWPYTEAELEGVATEVARLRVPPCHSGYGVQLVLNPTSHMHRGHVRLAAENVEAVDAAGVAAIEADPFCRRWLVAHGYMEAAGGEGAGGAGAPARKRLRSPCAATANR</sequence>
<organism evidence="3 4">
    <name type="scientific">Porphyra umbilicalis</name>
    <name type="common">Purple laver</name>
    <name type="synonym">Red alga</name>
    <dbReference type="NCBI Taxonomy" id="2786"/>
    <lineage>
        <taxon>Eukaryota</taxon>
        <taxon>Rhodophyta</taxon>
        <taxon>Bangiophyceae</taxon>
        <taxon>Bangiales</taxon>
        <taxon>Bangiaceae</taxon>
        <taxon>Porphyra</taxon>
    </lineage>
</organism>
<evidence type="ECO:0008006" key="5">
    <source>
        <dbReference type="Google" id="ProtNLM"/>
    </source>
</evidence>
<proteinExistence type="predicted"/>
<keyword evidence="2" id="KW-0472">Membrane</keyword>
<feature type="region of interest" description="Disordered" evidence="1">
    <location>
        <begin position="398"/>
        <end position="422"/>
    </location>
</feature>
<dbReference type="EMBL" id="KV919038">
    <property type="protein sequence ID" value="OSX72784.1"/>
    <property type="molecule type" value="Genomic_DNA"/>
</dbReference>
<reference evidence="3 4" key="1">
    <citation type="submission" date="2017-03" db="EMBL/GenBank/DDBJ databases">
        <title>WGS assembly of Porphyra umbilicalis.</title>
        <authorList>
            <person name="Brawley S.H."/>
            <person name="Blouin N.A."/>
            <person name="Ficko-Blean E."/>
            <person name="Wheeler G.L."/>
            <person name="Lohr M."/>
            <person name="Goodson H.V."/>
            <person name="Jenkins J.W."/>
            <person name="Blaby-Haas C.E."/>
            <person name="Helliwell K.E."/>
            <person name="Chan C."/>
            <person name="Marriage T."/>
            <person name="Bhattacharya D."/>
            <person name="Klein A.S."/>
            <person name="Badis Y."/>
            <person name="Brodie J."/>
            <person name="Cao Y."/>
            <person name="Collen J."/>
            <person name="Dittami S.M."/>
            <person name="Gachon C.M."/>
            <person name="Green B.R."/>
            <person name="Karpowicz S."/>
            <person name="Kim J.W."/>
            <person name="Kudahl U."/>
            <person name="Lin S."/>
            <person name="Michel G."/>
            <person name="Mittag M."/>
            <person name="Olson B.J."/>
            <person name="Pangilinan J."/>
            <person name="Peng Y."/>
            <person name="Qiu H."/>
            <person name="Shu S."/>
            <person name="Singer J.T."/>
            <person name="Smith A.G."/>
            <person name="Sprecher B.N."/>
            <person name="Wagner V."/>
            <person name="Wang W."/>
            <person name="Wang Z.-Y."/>
            <person name="Yan J."/>
            <person name="Yarish C."/>
            <person name="Zoeuner-Riek S."/>
            <person name="Zhuang Y."/>
            <person name="Zou Y."/>
            <person name="Lindquist E.A."/>
            <person name="Grimwood J."/>
            <person name="Barry K."/>
            <person name="Rokhsar D.S."/>
            <person name="Schmutz J."/>
            <person name="Stiller J.W."/>
            <person name="Grossman A.R."/>
            <person name="Prochnik S.E."/>
        </authorList>
    </citation>
    <scope>NUCLEOTIDE SEQUENCE [LARGE SCALE GENOMIC DNA]</scope>
    <source>
        <strain evidence="3">4086291</strain>
    </source>
</reference>
<keyword evidence="2" id="KW-1133">Transmembrane helix</keyword>
<keyword evidence="2" id="KW-0812">Transmembrane</keyword>
<evidence type="ECO:0000256" key="1">
    <source>
        <dbReference type="SAM" id="MobiDB-lite"/>
    </source>
</evidence>
<accession>A0A1X6NVY7</accession>
<name>A0A1X6NVY7_PORUM</name>
<dbReference type="Proteomes" id="UP000218209">
    <property type="component" value="Unassembled WGS sequence"/>
</dbReference>
<protein>
    <recommendedName>
        <fullName evidence="5">Sulfotransferase domain-containing protein</fullName>
    </recommendedName>
</protein>
<dbReference type="OrthoDB" id="2626at2759"/>
<evidence type="ECO:0000256" key="2">
    <source>
        <dbReference type="SAM" id="Phobius"/>
    </source>
</evidence>
<feature type="transmembrane region" description="Helical" evidence="2">
    <location>
        <begin position="14"/>
        <end position="35"/>
    </location>
</feature>
<dbReference type="AlphaFoldDB" id="A0A1X6NVY7"/>
<gene>
    <name evidence="3" type="ORF">BU14_0404s0011</name>
</gene>
<evidence type="ECO:0000313" key="3">
    <source>
        <dbReference type="EMBL" id="OSX72784.1"/>
    </source>
</evidence>
<keyword evidence="4" id="KW-1185">Reference proteome</keyword>